<sequence>MTESDMTRLGCYIQCLCEPIQQLIDLQNITQFSLVYQAALKVEAMLAAAPNPLLPVGHLTDACPTKGKHYSLFTDCDEEEDPTEHVAAFVDDIPTVEISGDFDYGSAVEEL</sequence>
<dbReference type="Proteomes" id="UP000554482">
    <property type="component" value="Unassembled WGS sequence"/>
</dbReference>
<dbReference type="EMBL" id="JABWDY010001495">
    <property type="protein sequence ID" value="KAF5207376.1"/>
    <property type="molecule type" value="Genomic_DNA"/>
</dbReference>
<keyword evidence="2" id="KW-1185">Reference proteome</keyword>
<dbReference type="AlphaFoldDB" id="A0A7J6XC63"/>
<proteinExistence type="predicted"/>
<evidence type="ECO:0000313" key="1">
    <source>
        <dbReference type="EMBL" id="KAF5207376.1"/>
    </source>
</evidence>
<gene>
    <name evidence="1" type="ORF">FRX31_003036</name>
</gene>
<accession>A0A7J6XC63</accession>
<evidence type="ECO:0000313" key="2">
    <source>
        <dbReference type="Proteomes" id="UP000554482"/>
    </source>
</evidence>
<comment type="caution">
    <text evidence="1">The sequence shown here is derived from an EMBL/GenBank/DDBJ whole genome shotgun (WGS) entry which is preliminary data.</text>
</comment>
<organism evidence="1 2">
    <name type="scientific">Thalictrum thalictroides</name>
    <name type="common">Rue-anemone</name>
    <name type="synonym">Anemone thalictroides</name>
    <dbReference type="NCBI Taxonomy" id="46969"/>
    <lineage>
        <taxon>Eukaryota</taxon>
        <taxon>Viridiplantae</taxon>
        <taxon>Streptophyta</taxon>
        <taxon>Embryophyta</taxon>
        <taxon>Tracheophyta</taxon>
        <taxon>Spermatophyta</taxon>
        <taxon>Magnoliopsida</taxon>
        <taxon>Ranunculales</taxon>
        <taxon>Ranunculaceae</taxon>
        <taxon>Thalictroideae</taxon>
        <taxon>Thalictrum</taxon>
    </lineage>
</organism>
<reference evidence="1 2" key="1">
    <citation type="submission" date="2020-06" db="EMBL/GenBank/DDBJ databases">
        <title>Transcriptomic and genomic resources for Thalictrum thalictroides and T. hernandezii: Facilitating candidate gene discovery in an emerging model plant lineage.</title>
        <authorList>
            <person name="Arias T."/>
            <person name="Riano-Pachon D.M."/>
            <person name="Di Stilio V.S."/>
        </authorList>
    </citation>
    <scope>NUCLEOTIDE SEQUENCE [LARGE SCALE GENOMIC DNA]</scope>
    <source>
        <strain evidence="2">cv. WT478/WT964</strain>
        <tissue evidence="1">Leaves</tissue>
    </source>
</reference>
<name>A0A7J6XC63_THATH</name>
<protein>
    <submittedName>
        <fullName evidence="1">Uncharacterized protein</fullName>
    </submittedName>
</protein>